<accession>A0A917TNG1</accession>
<comment type="caution">
    <text evidence="1">The sequence shown here is derived from an EMBL/GenBank/DDBJ whole genome shotgun (WGS) entry which is preliminary data.</text>
</comment>
<dbReference type="CDD" id="cd00090">
    <property type="entry name" value="HTH_ARSR"/>
    <property type="match status" value="1"/>
</dbReference>
<sequence>MPHDLADEVWTDVDAGPLVRLYALTRGRVAPATEGLDVAALVTTSPAPAASETGVSPEQREILRLCVRPVSVAEVAAHLGVPLGAARVLLADLREHGLVRAGHVRAGHVSAGLAGAGLAGAGLAGAGLAGAGLAGADSDAADEPSEQLLGKVLSGLLDL</sequence>
<dbReference type="InterPro" id="IPR007995">
    <property type="entry name" value="DUF742"/>
</dbReference>
<dbReference type="Gene3D" id="1.10.10.10">
    <property type="entry name" value="Winged helix-like DNA-binding domain superfamily/Winged helix DNA-binding domain"/>
    <property type="match status" value="1"/>
</dbReference>
<keyword evidence="2" id="KW-1185">Reference proteome</keyword>
<evidence type="ECO:0008006" key="3">
    <source>
        <dbReference type="Google" id="ProtNLM"/>
    </source>
</evidence>
<dbReference type="Proteomes" id="UP000642070">
    <property type="component" value="Unassembled WGS sequence"/>
</dbReference>
<dbReference type="PANTHER" id="PTHR36221:SF1">
    <property type="entry name" value="DUF742 DOMAIN-CONTAINING PROTEIN"/>
    <property type="match status" value="1"/>
</dbReference>
<name>A0A917TNG1_9ACTN</name>
<dbReference type="PANTHER" id="PTHR36221">
    <property type="entry name" value="DUF742 DOMAIN-CONTAINING PROTEIN"/>
    <property type="match status" value="1"/>
</dbReference>
<dbReference type="AlphaFoldDB" id="A0A917TNG1"/>
<reference evidence="1" key="1">
    <citation type="journal article" date="2014" name="Int. J. Syst. Evol. Microbiol.">
        <title>Complete genome sequence of Corynebacterium casei LMG S-19264T (=DSM 44701T), isolated from a smear-ripened cheese.</title>
        <authorList>
            <consortium name="US DOE Joint Genome Institute (JGI-PGF)"/>
            <person name="Walter F."/>
            <person name="Albersmeier A."/>
            <person name="Kalinowski J."/>
            <person name="Ruckert C."/>
        </authorList>
    </citation>
    <scope>NUCLEOTIDE SEQUENCE</scope>
    <source>
        <strain evidence="1">JCM 19831</strain>
    </source>
</reference>
<dbReference type="SUPFAM" id="SSF46785">
    <property type="entry name" value="Winged helix' DNA-binding domain"/>
    <property type="match status" value="1"/>
</dbReference>
<dbReference type="InterPro" id="IPR011991">
    <property type="entry name" value="ArsR-like_HTH"/>
</dbReference>
<organism evidence="1 2">
    <name type="scientific">Dactylosporangium sucinum</name>
    <dbReference type="NCBI Taxonomy" id="1424081"/>
    <lineage>
        <taxon>Bacteria</taxon>
        <taxon>Bacillati</taxon>
        <taxon>Actinomycetota</taxon>
        <taxon>Actinomycetes</taxon>
        <taxon>Micromonosporales</taxon>
        <taxon>Micromonosporaceae</taxon>
        <taxon>Dactylosporangium</taxon>
    </lineage>
</organism>
<dbReference type="Pfam" id="PF05331">
    <property type="entry name" value="DUF742"/>
    <property type="match status" value="1"/>
</dbReference>
<evidence type="ECO:0000313" key="2">
    <source>
        <dbReference type="Proteomes" id="UP000642070"/>
    </source>
</evidence>
<gene>
    <name evidence="1" type="ORF">GCM10007977_034720</name>
</gene>
<proteinExistence type="predicted"/>
<dbReference type="EMBL" id="BMPI01000015">
    <property type="protein sequence ID" value="GGM30466.1"/>
    <property type="molecule type" value="Genomic_DNA"/>
</dbReference>
<dbReference type="InterPro" id="IPR036388">
    <property type="entry name" value="WH-like_DNA-bd_sf"/>
</dbReference>
<dbReference type="InterPro" id="IPR036390">
    <property type="entry name" value="WH_DNA-bd_sf"/>
</dbReference>
<reference evidence="1" key="2">
    <citation type="submission" date="2020-09" db="EMBL/GenBank/DDBJ databases">
        <authorList>
            <person name="Sun Q."/>
            <person name="Ohkuma M."/>
        </authorList>
    </citation>
    <scope>NUCLEOTIDE SEQUENCE</scope>
    <source>
        <strain evidence="1">JCM 19831</strain>
    </source>
</reference>
<evidence type="ECO:0000313" key="1">
    <source>
        <dbReference type="EMBL" id="GGM30466.1"/>
    </source>
</evidence>
<protein>
    <recommendedName>
        <fullName evidence="3">DUF742 domain-containing protein</fullName>
    </recommendedName>
</protein>